<dbReference type="InterPro" id="IPR053180">
    <property type="entry name" value="Ca-binding_acidic-repeat"/>
</dbReference>
<feature type="transmembrane region" description="Helical" evidence="6">
    <location>
        <begin position="21"/>
        <end position="44"/>
    </location>
</feature>
<evidence type="ECO:0000256" key="4">
    <source>
        <dbReference type="ARBA" id="ARBA00022837"/>
    </source>
</evidence>
<feature type="compositionally biased region" description="Polar residues" evidence="5">
    <location>
        <begin position="187"/>
        <end position="197"/>
    </location>
</feature>
<dbReference type="PANTHER" id="PTHR37467">
    <property type="entry name" value="EXPORTED CALCIUM-BINDING GLYCOPROTEIN-RELATED"/>
    <property type="match status" value="1"/>
</dbReference>
<dbReference type="Gene3D" id="3.30.700.10">
    <property type="entry name" value="Glycoprotein, Type 4 Pilin"/>
    <property type="match status" value="1"/>
</dbReference>
<keyword evidence="6" id="KW-1133">Transmembrane helix</keyword>
<name>A0A5M8QN52_9MICO</name>
<dbReference type="Proteomes" id="UP000323221">
    <property type="component" value="Unassembled WGS sequence"/>
</dbReference>
<dbReference type="AlphaFoldDB" id="A0A5M8QN52"/>
<feature type="compositionally biased region" description="Acidic residues" evidence="5">
    <location>
        <begin position="250"/>
        <end position="263"/>
    </location>
</feature>
<gene>
    <name evidence="7" type="ORF">FQ330_03335</name>
</gene>
<keyword evidence="8" id="KW-1185">Reference proteome</keyword>
<keyword evidence="2" id="KW-0964">Secreted</keyword>
<dbReference type="PANTHER" id="PTHR37467:SF1">
    <property type="entry name" value="EXPORTED CALCIUM-BINDING GLYCOPROTEIN"/>
    <property type="match status" value="1"/>
</dbReference>
<dbReference type="EMBL" id="VOIR01000011">
    <property type="protein sequence ID" value="KAA6436450.1"/>
    <property type="molecule type" value="Genomic_DNA"/>
</dbReference>
<evidence type="ECO:0000313" key="7">
    <source>
        <dbReference type="EMBL" id="KAA6436450.1"/>
    </source>
</evidence>
<evidence type="ECO:0000256" key="6">
    <source>
        <dbReference type="SAM" id="Phobius"/>
    </source>
</evidence>
<comment type="caution">
    <text evidence="7">The sequence shown here is derived from an EMBL/GenBank/DDBJ whole genome shotgun (WGS) entry which is preliminary data.</text>
</comment>
<evidence type="ECO:0000256" key="2">
    <source>
        <dbReference type="ARBA" id="ARBA00022525"/>
    </source>
</evidence>
<keyword evidence="6" id="KW-0472">Membrane</keyword>
<sequence>MSKTRSSLTARLARPRNEEGITLIELMVVVLIIGIIAAIAIFAFGNQQAEALKAVVKSDVRNTATTAMTALTTHGIGELSAEDEQNDGLISIIRYDHLGNPVVTTTSTKVVASENTALTIYRDPDAAAGPNDFVIEGKVDDREDWSYKFHSRLGTYTEGDPTAEGGSGSEEEVTDSDGDGLTDIEEQTLSTDPNNADSDNDGISDGDEVRGGTDPRNADSDGDGISDGAELTNGTDPTTPDAGNGPSDPDAVDPADIDSDGDGLTDREETTGGWLTDPHNPDSDGDGLND</sequence>
<protein>
    <submittedName>
        <fullName evidence="7">Prepilin-type N-terminal cleavage/methylation domain-containing protein</fullName>
    </submittedName>
</protein>
<accession>A0A5M8QN52</accession>
<dbReference type="Pfam" id="PF07963">
    <property type="entry name" value="N_methyl"/>
    <property type="match status" value="1"/>
</dbReference>
<dbReference type="RefSeq" id="WP_146355218.1">
    <property type="nucleotide sequence ID" value="NZ_VOIR01000011.1"/>
</dbReference>
<dbReference type="InterPro" id="IPR045584">
    <property type="entry name" value="Pilin-like"/>
</dbReference>
<feature type="region of interest" description="Disordered" evidence="5">
    <location>
        <begin position="153"/>
        <end position="290"/>
    </location>
</feature>
<dbReference type="Pfam" id="PF18884">
    <property type="entry name" value="TSP3_bac"/>
    <property type="match status" value="4"/>
</dbReference>
<reference evidence="7 8" key="1">
    <citation type="submission" date="2019-08" db="EMBL/GenBank/DDBJ databases">
        <title>Agrococcus lahaulensis sp. nov., isolated from a cold desert of the Indian Himalayas.</title>
        <authorList>
            <person name="Qu J.H."/>
        </authorList>
    </citation>
    <scope>NUCLEOTIDE SEQUENCE [LARGE SCALE GENOMIC DNA]</scope>
    <source>
        <strain evidence="7 8">NS18</strain>
    </source>
</reference>
<proteinExistence type="predicted"/>
<feature type="compositionally biased region" description="Basic and acidic residues" evidence="5">
    <location>
        <begin position="207"/>
        <end position="219"/>
    </location>
</feature>
<dbReference type="InterPro" id="IPR012902">
    <property type="entry name" value="N_methyl_site"/>
</dbReference>
<evidence type="ECO:0000313" key="8">
    <source>
        <dbReference type="Proteomes" id="UP000323221"/>
    </source>
</evidence>
<evidence type="ECO:0000256" key="5">
    <source>
        <dbReference type="SAM" id="MobiDB-lite"/>
    </source>
</evidence>
<keyword evidence="4" id="KW-0106">Calcium</keyword>
<dbReference type="SUPFAM" id="SSF54523">
    <property type="entry name" value="Pili subunits"/>
    <property type="match status" value="1"/>
</dbReference>
<dbReference type="NCBIfam" id="TIGR02532">
    <property type="entry name" value="IV_pilin_GFxxxE"/>
    <property type="match status" value="1"/>
</dbReference>
<organism evidence="7 8">
    <name type="scientific">Agrococcus sediminis</name>
    <dbReference type="NCBI Taxonomy" id="2599924"/>
    <lineage>
        <taxon>Bacteria</taxon>
        <taxon>Bacillati</taxon>
        <taxon>Actinomycetota</taxon>
        <taxon>Actinomycetes</taxon>
        <taxon>Micrococcales</taxon>
        <taxon>Microbacteriaceae</taxon>
        <taxon>Agrococcus</taxon>
    </lineage>
</organism>
<dbReference type="OrthoDB" id="4428070at2"/>
<evidence type="ECO:0000256" key="1">
    <source>
        <dbReference type="ARBA" id="ARBA00004613"/>
    </source>
</evidence>
<keyword evidence="6" id="KW-0812">Transmembrane</keyword>
<evidence type="ECO:0000256" key="3">
    <source>
        <dbReference type="ARBA" id="ARBA00022729"/>
    </source>
</evidence>
<comment type="subcellular location">
    <subcellularLocation>
        <location evidence="1">Secreted</location>
    </subcellularLocation>
</comment>
<dbReference type="PROSITE" id="PS00409">
    <property type="entry name" value="PROKAR_NTER_METHYL"/>
    <property type="match status" value="1"/>
</dbReference>
<keyword evidence="3" id="KW-0732">Signal</keyword>
<dbReference type="InterPro" id="IPR059100">
    <property type="entry name" value="TSP3_bac"/>
</dbReference>
<feature type="compositionally biased region" description="Acidic residues" evidence="5">
    <location>
        <begin position="169"/>
        <end position="186"/>
    </location>
</feature>